<protein>
    <submittedName>
        <fullName evidence="2">Uncharacterized protein</fullName>
    </submittedName>
</protein>
<dbReference type="Gramene" id="OBART05G14850.1">
    <property type="protein sequence ID" value="OBART05G14850.1"/>
    <property type="gene ID" value="OBART05G14850"/>
</dbReference>
<feature type="compositionally biased region" description="Low complexity" evidence="1">
    <location>
        <begin position="1"/>
        <end position="21"/>
    </location>
</feature>
<sequence length="106" mass="11431">MATTPTTTTTTPSATRFATATLPSHGDHADHHHHHPLRRPPPHPPRRRIVRFLLHPRPPAISLSLSRSAAVGCRGHLAGTTSKSEGAGAEENKKGQEQEQQEASAM</sequence>
<organism evidence="2">
    <name type="scientific">Oryza barthii</name>
    <dbReference type="NCBI Taxonomy" id="65489"/>
    <lineage>
        <taxon>Eukaryota</taxon>
        <taxon>Viridiplantae</taxon>
        <taxon>Streptophyta</taxon>
        <taxon>Embryophyta</taxon>
        <taxon>Tracheophyta</taxon>
        <taxon>Spermatophyta</taxon>
        <taxon>Magnoliopsida</taxon>
        <taxon>Liliopsida</taxon>
        <taxon>Poales</taxon>
        <taxon>Poaceae</taxon>
        <taxon>BOP clade</taxon>
        <taxon>Oryzoideae</taxon>
        <taxon>Oryzeae</taxon>
        <taxon>Oryzinae</taxon>
        <taxon>Oryza</taxon>
    </lineage>
</organism>
<dbReference type="HOGENOM" id="CLU_130638_0_0_1"/>
<feature type="region of interest" description="Disordered" evidence="1">
    <location>
        <begin position="76"/>
        <end position="106"/>
    </location>
</feature>
<proteinExistence type="predicted"/>
<evidence type="ECO:0000313" key="3">
    <source>
        <dbReference type="Proteomes" id="UP000026960"/>
    </source>
</evidence>
<accession>A0A0D3G742</accession>
<dbReference type="AlphaFoldDB" id="A0A0D3G742"/>
<name>A0A0D3G742_9ORYZ</name>
<reference evidence="2" key="2">
    <citation type="submission" date="2015-03" db="UniProtKB">
        <authorList>
            <consortium name="EnsemblPlants"/>
        </authorList>
    </citation>
    <scope>IDENTIFICATION</scope>
</reference>
<feature type="compositionally biased region" description="Basic residues" evidence="1">
    <location>
        <begin position="31"/>
        <end position="47"/>
    </location>
</feature>
<feature type="region of interest" description="Disordered" evidence="1">
    <location>
        <begin position="1"/>
        <end position="47"/>
    </location>
</feature>
<evidence type="ECO:0000256" key="1">
    <source>
        <dbReference type="SAM" id="MobiDB-lite"/>
    </source>
</evidence>
<reference evidence="2" key="1">
    <citation type="journal article" date="2009" name="Rice">
        <title>De Novo Next Generation Sequencing of Plant Genomes.</title>
        <authorList>
            <person name="Rounsley S."/>
            <person name="Marri P.R."/>
            <person name="Yu Y."/>
            <person name="He R."/>
            <person name="Sisneros N."/>
            <person name="Goicoechea J.L."/>
            <person name="Lee S.J."/>
            <person name="Angelova A."/>
            <person name="Kudrna D."/>
            <person name="Luo M."/>
            <person name="Affourtit J."/>
            <person name="Desany B."/>
            <person name="Knight J."/>
            <person name="Niazi F."/>
            <person name="Egholm M."/>
            <person name="Wing R.A."/>
        </authorList>
    </citation>
    <scope>NUCLEOTIDE SEQUENCE [LARGE SCALE GENOMIC DNA]</scope>
    <source>
        <strain evidence="2">cv. IRGC 105608</strain>
    </source>
</reference>
<evidence type="ECO:0000313" key="2">
    <source>
        <dbReference type="EnsemblPlants" id="OBART05G14850.1"/>
    </source>
</evidence>
<dbReference type="EnsemblPlants" id="OBART05G14850.1">
    <property type="protein sequence ID" value="OBART05G14850.1"/>
    <property type="gene ID" value="OBART05G14850"/>
</dbReference>
<keyword evidence="3" id="KW-1185">Reference proteome</keyword>
<dbReference type="PaxDb" id="65489-OBART05G14850.1"/>
<dbReference type="Proteomes" id="UP000026960">
    <property type="component" value="Chromosome 5"/>
</dbReference>